<evidence type="ECO:0000313" key="2">
    <source>
        <dbReference type="Proteomes" id="UP001292094"/>
    </source>
</evidence>
<gene>
    <name evidence="1" type="ORF">Pmani_004239</name>
</gene>
<organism evidence="1 2">
    <name type="scientific">Petrolisthes manimaculis</name>
    <dbReference type="NCBI Taxonomy" id="1843537"/>
    <lineage>
        <taxon>Eukaryota</taxon>
        <taxon>Metazoa</taxon>
        <taxon>Ecdysozoa</taxon>
        <taxon>Arthropoda</taxon>
        <taxon>Crustacea</taxon>
        <taxon>Multicrustacea</taxon>
        <taxon>Malacostraca</taxon>
        <taxon>Eumalacostraca</taxon>
        <taxon>Eucarida</taxon>
        <taxon>Decapoda</taxon>
        <taxon>Pleocyemata</taxon>
        <taxon>Anomura</taxon>
        <taxon>Galatheoidea</taxon>
        <taxon>Porcellanidae</taxon>
        <taxon>Petrolisthes</taxon>
    </lineage>
</organism>
<dbReference type="AlphaFoldDB" id="A0AAE1UHM5"/>
<protein>
    <submittedName>
        <fullName evidence="1">Uncharacterized protein</fullName>
    </submittedName>
</protein>
<evidence type="ECO:0000313" key="1">
    <source>
        <dbReference type="EMBL" id="KAK4325083.1"/>
    </source>
</evidence>
<keyword evidence="2" id="KW-1185">Reference proteome</keyword>
<comment type="caution">
    <text evidence="1">The sequence shown here is derived from an EMBL/GenBank/DDBJ whole genome shotgun (WGS) entry which is preliminary data.</text>
</comment>
<reference evidence="1" key="1">
    <citation type="submission" date="2023-11" db="EMBL/GenBank/DDBJ databases">
        <title>Genome assemblies of two species of porcelain crab, Petrolisthes cinctipes and Petrolisthes manimaculis (Anomura: Porcellanidae).</title>
        <authorList>
            <person name="Angst P."/>
        </authorList>
    </citation>
    <scope>NUCLEOTIDE SEQUENCE</scope>
    <source>
        <strain evidence="1">PB745_02</strain>
        <tissue evidence="1">Gill</tissue>
    </source>
</reference>
<name>A0AAE1UHM5_9EUCA</name>
<dbReference type="PANTHER" id="PTHR46704">
    <property type="entry name" value="CXC DOMAIN-CONTAINING PROTEIN-RELATED"/>
    <property type="match status" value="1"/>
</dbReference>
<dbReference type="Proteomes" id="UP001292094">
    <property type="component" value="Unassembled WGS sequence"/>
</dbReference>
<proteinExistence type="predicted"/>
<dbReference type="EMBL" id="JAWZYT010000298">
    <property type="protein sequence ID" value="KAK4325083.1"/>
    <property type="molecule type" value="Genomic_DNA"/>
</dbReference>
<dbReference type="PANTHER" id="PTHR46704:SF9">
    <property type="entry name" value="BHLH DOMAIN-CONTAINING PROTEIN"/>
    <property type="match status" value="1"/>
</dbReference>
<accession>A0AAE1UHM5</accession>
<sequence length="312" mass="35462">MSQLPTTHPDVLSKFMVGKFSVQLGSINPFGRIPVDQAIEETVNKDTQTAGGTKGFSLKSGTVSKYYITQEYRSRYLRQLREMTGGSSSRLTYPDLQTERKKKYERDVEALTDLMENTWLNPMCPDEEDLVSLSTDIVSPPEVNRDLLRAHTVGEAAYQEFKVRLDEDQQEKLHSKLKKRGLKTFTNLSVKQGNSVNELRYQLFCAKRGAESSQLPPSRDCLFLHAQRANFQAAIWRRCLEPKPNMPSPIEHGWAEEDGKLNILWMRSVPAPEVVLELLSCKCSRVCKLSDCKCLVNGLACNDMYKLRTCTN</sequence>